<dbReference type="Proteomes" id="UP000831607">
    <property type="component" value="Chromosome"/>
</dbReference>
<evidence type="ECO:0000256" key="3">
    <source>
        <dbReference type="ARBA" id="ARBA00022692"/>
    </source>
</evidence>
<dbReference type="PANTHER" id="PTHR43124">
    <property type="entry name" value="PURINE EFFLUX PUMP PBUE"/>
    <property type="match status" value="1"/>
</dbReference>
<feature type="transmembrane region" description="Helical" evidence="6">
    <location>
        <begin position="20"/>
        <end position="44"/>
    </location>
</feature>
<feature type="transmembrane region" description="Helical" evidence="6">
    <location>
        <begin position="80"/>
        <end position="102"/>
    </location>
</feature>
<keyword evidence="9" id="KW-1185">Reference proteome</keyword>
<dbReference type="Gene3D" id="1.20.1250.20">
    <property type="entry name" value="MFS general substrate transporter like domains"/>
    <property type="match status" value="1"/>
</dbReference>
<gene>
    <name evidence="8" type="ORF">DHf2319_04355</name>
</gene>
<keyword evidence="5 6" id="KW-0472">Membrane</keyword>
<dbReference type="PRINTS" id="PR01035">
    <property type="entry name" value="TCRTETA"/>
</dbReference>
<dbReference type="Pfam" id="PF07690">
    <property type="entry name" value="MFS_1"/>
    <property type="match status" value="1"/>
</dbReference>
<organism evidence="8 9">
    <name type="scientific">Orrella daihaiensis</name>
    <dbReference type="NCBI Taxonomy" id="2782176"/>
    <lineage>
        <taxon>Bacteria</taxon>
        <taxon>Pseudomonadati</taxon>
        <taxon>Pseudomonadota</taxon>
        <taxon>Betaproteobacteria</taxon>
        <taxon>Burkholderiales</taxon>
        <taxon>Alcaligenaceae</taxon>
        <taxon>Orrella</taxon>
    </lineage>
</organism>
<dbReference type="RefSeq" id="WP_243479605.1">
    <property type="nucleotide sequence ID" value="NZ_CP063982.1"/>
</dbReference>
<feature type="transmembrane region" description="Helical" evidence="6">
    <location>
        <begin position="223"/>
        <end position="244"/>
    </location>
</feature>
<accession>A0ABY4AMF9</accession>
<dbReference type="InterPro" id="IPR001958">
    <property type="entry name" value="Tet-R_TetA/multi-R_MdtG-like"/>
</dbReference>
<dbReference type="InterPro" id="IPR011701">
    <property type="entry name" value="MFS"/>
</dbReference>
<name>A0ABY4AMF9_9BURK</name>
<evidence type="ECO:0000256" key="5">
    <source>
        <dbReference type="ARBA" id="ARBA00023136"/>
    </source>
</evidence>
<evidence type="ECO:0000256" key="2">
    <source>
        <dbReference type="ARBA" id="ARBA00022475"/>
    </source>
</evidence>
<feature type="transmembrane region" description="Helical" evidence="6">
    <location>
        <begin position="339"/>
        <end position="359"/>
    </location>
</feature>
<sequence>MHIALTGGRVSVMLNAVQLGISKVGVGILIACFAILPMFLAITAGKKIDAHGSFRAMWLASLISTIGAFVPWVWPHWSTLAIAAISIGIGHMGFQIAVQGLLGDSDPVVRLKNYSWFAMAMAVSGFSGPLIAGLSIDYIGHHWAFFMLMLCPAAAFFAVNRLRPILLKSHQPQLKQEQSSGMGDLWKIRSLRYALISNLLLASAWDTHYFVVPLYGVQLGFSATTIGFILAVFSAATFVIRILLPFIQKWVKPWAMIHFAMISAAVYFVIYPWMSQAWVLMMLSFMLGLSLGSTQPSILSLLQQHAPAGRRAEVFGMRMALVNGSQVSMPLAFGALGAISGIMPLFWLTSVALATGAWLTRRSGKDSDK</sequence>
<comment type="subcellular location">
    <subcellularLocation>
        <location evidence="1">Cell membrane</location>
        <topology evidence="1">Multi-pass membrane protein</topology>
    </subcellularLocation>
</comment>
<keyword evidence="3 6" id="KW-0812">Transmembrane</keyword>
<feature type="transmembrane region" description="Helical" evidence="6">
    <location>
        <begin position="142"/>
        <end position="159"/>
    </location>
</feature>
<evidence type="ECO:0000256" key="1">
    <source>
        <dbReference type="ARBA" id="ARBA00004651"/>
    </source>
</evidence>
<feature type="domain" description="Major facilitator superfamily (MFS) profile" evidence="7">
    <location>
        <begin position="1"/>
        <end position="368"/>
    </location>
</feature>
<proteinExistence type="predicted"/>
<dbReference type="InterPro" id="IPR020846">
    <property type="entry name" value="MFS_dom"/>
</dbReference>
<evidence type="ECO:0000313" key="9">
    <source>
        <dbReference type="Proteomes" id="UP000831607"/>
    </source>
</evidence>
<feature type="transmembrane region" description="Helical" evidence="6">
    <location>
        <begin position="114"/>
        <end position="136"/>
    </location>
</feature>
<feature type="transmembrane region" description="Helical" evidence="6">
    <location>
        <begin position="191"/>
        <end position="211"/>
    </location>
</feature>
<reference evidence="8 9" key="1">
    <citation type="submission" date="2020-11" db="EMBL/GenBank/DDBJ databases">
        <title>Algicoccus daihaiensis sp.nov., isolated from Daihai Lake in Inner Mongolia.</title>
        <authorList>
            <person name="Kai J."/>
        </authorList>
    </citation>
    <scope>NUCLEOTIDE SEQUENCE [LARGE SCALE GENOMIC DNA]</scope>
    <source>
        <strain evidence="9">f23</strain>
    </source>
</reference>
<evidence type="ECO:0000259" key="7">
    <source>
        <dbReference type="PROSITE" id="PS50850"/>
    </source>
</evidence>
<dbReference type="EMBL" id="CP063982">
    <property type="protein sequence ID" value="UOD51138.1"/>
    <property type="molecule type" value="Genomic_DNA"/>
</dbReference>
<protein>
    <submittedName>
        <fullName evidence="8">MFS transporter</fullName>
    </submittedName>
</protein>
<keyword evidence="2" id="KW-1003">Cell membrane</keyword>
<feature type="transmembrane region" description="Helical" evidence="6">
    <location>
        <begin position="256"/>
        <end position="274"/>
    </location>
</feature>
<evidence type="ECO:0000256" key="6">
    <source>
        <dbReference type="SAM" id="Phobius"/>
    </source>
</evidence>
<keyword evidence="4 6" id="KW-1133">Transmembrane helix</keyword>
<dbReference type="InterPro" id="IPR036259">
    <property type="entry name" value="MFS_trans_sf"/>
</dbReference>
<dbReference type="InterPro" id="IPR050189">
    <property type="entry name" value="MFS_Efflux_Transporters"/>
</dbReference>
<dbReference type="PANTHER" id="PTHR43124:SF3">
    <property type="entry name" value="CHLORAMPHENICOL EFFLUX PUMP RV0191"/>
    <property type="match status" value="1"/>
</dbReference>
<evidence type="ECO:0000313" key="8">
    <source>
        <dbReference type="EMBL" id="UOD51138.1"/>
    </source>
</evidence>
<dbReference type="SUPFAM" id="SSF103473">
    <property type="entry name" value="MFS general substrate transporter"/>
    <property type="match status" value="1"/>
</dbReference>
<dbReference type="PROSITE" id="PS50850">
    <property type="entry name" value="MFS"/>
    <property type="match status" value="1"/>
</dbReference>
<feature type="transmembrane region" description="Helical" evidence="6">
    <location>
        <begin position="56"/>
        <end position="74"/>
    </location>
</feature>
<evidence type="ECO:0000256" key="4">
    <source>
        <dbReference type="ARBA" id="ARBA00022989"/>
    </source>
</evidence>